<dbReference type="Pfam" id="PF07679">
    <property type="entry name" value="I-set"/>
    <property type="match status" value="1"/>
</dbReference>
<dbReference type="InterPro" id="IPR013783">
    <property type="entry name" value="Ig-like_fold"/>
</dbReference>
<evidence type="ECO:0000256" key="1">
    <source>
        <dbReference type="ARBA" id="ARBA00022859"/>
    </source>
</evidence>
<dbReference type="GO" id="GO:0005886">
    <property type="term" value="C:plasma membrane"/>
    <property type="evidence" value="ECO:0007669"/>
    <property type="project" value="TreeGrafter"/>
</dbReference>
<dbReference type="Ensembl" id="ENSAMXT00005050227.1">
    <property type="protein sequence ID" value="ENSAMXP00005046235.1"/>
    <property type="gene ID" value="ENSAMXG00005021312.1"/>
</dbReference>
<dbReference type="PANTHER" id="PTHR23268:SF102">
    <property type="entry name" value="IMMUNOGLOBULIN V-SET DOMAIN-CONTAINING PROTEIN"/>
    <property type="match status" value="1"/>
</dbReference>
<protein>
    <recommendedName>
        <fullName evidence="2">Ig-like domain-containing protein</fullName>
    </recommendedName>
</protein>
<organism evidence="3 4">
    <name type="scientific">Astyanax mexicanus</name>
    <name type="common">Blind cave fish</name>
    <name type="synonym">Astyanax fasciatus mexicanus</name>
    <dbReference type="NCBI Taxonomy" id="7994"/>
    <lineage>
        <taxon>Eukaryota</taxon>
        <taxon>Metazoa</taxon>
        <taxon>Chordata</taxon>
        <taxon>Craniata</taxon>
        <taxon>Vertebrata</taxon>
        <taxon>Euteleostomi</taxon>
        <taxon>Actinopterygii</taxon>
        <taxon>Neopterygii</taxon>
        <taxon>Teleostei</taxon>
        <taxon>Ostariophysi</taxon>
        <taxon>Characiformes</taxon>
        <taxon>Characoidei</taxon>
        <taxon>Acestrorhamphidae</taxon>
        <taxon>Acestrorhamphinae</taxon>
        <taxon>Astyanax</taxon>
    </lineage>
</organism>
<proteinExistence type="predicted"/>
<dbReference type="InterPro" id="IPR007110">
    <property type="entry name" value="Ig-like_dom"/>
</dbReference>
<accession>A0A8B9L6P9</accession>
<keyword evidence="1" id="KW-0391">Immunity</keyword>
<feature type="domain" description="Ig-like" evidence="2">
    <location>
        <begin position="24"/>
        <end position="106"/>
    </location>
</feature>
<dbReference type="InterPro" id="IPR036179">
    <property type="entry name" value="Ig-like_dom_sf"/>
</dbReference>
<dbReference type="PROSITE" id="PS50835">
    <property type="entry name" value="IG_LIKE"/>
    <property type="match status" value="1"/>
</dbReference>
<dbReference type="SUPFAM" id="SSF48726">
    <property type="entry name" value="Immunoglobulin"/>
    <property type="match status" value="1"/>
</dbReference>
<dbReference type="AlphaFoldDB" id="A0A8B9L6P9"/>
<dbReference type="GO" id="GO:0007166">
    <property type="term" value="P:cell surface receptor signaling pathway"/>
    <property type="evidence" value="ECO:0007669"/>
    <property type="project" value="TreeGrafter"/>
</dbReference>
<name>A0A8B9L6P9_ASTMX</name>
<dbReference type="Gene3D" id="2.60.40.10">
    <property type="entry name" value="Immunoglobulins"/>
    <property type="match status" value="1"/>
</dbReference>
<evidence type="ECO:0000313" key="3">
    <source>
        <dbReference type="Ensembl" id="ENSAMXP00005046235.1"/>
    </source>
</evidence>
<dbReference type="GO" id="GO:0002376">
    <property type="term" value="P:immune system process"/>
    <property type="evidence" value="ECO:0007669"/>
    <property type="project" value="UniProtKB-KW"/>
</dbReference>
<evidence type="ECO:0000313" key="4">
    <source>
        <dbReference type="Proteomes" id="UP000694621"/>
    </source>
</evidence>
<dbReference type="Proteomes" id="UP000694621">
    <property type="component" value="Unplaced"/>
</dbReference>
<dbReference type="InterPro" id="IPR013098">
    <property type="entry name" value="Ig_I-set"/>
</dbReference>
<dbReference type="PANTHER" id="PTHR23268">
    <property type="entry name" value="T-CELL RECEPTOR BETA CHAIN"/>
    <property type="match status" value="1"/>
</dbReference>
<reference evidence="3" key="1">
    <citation type="submission" date="2025-08" db="UniProtKB">
        <authorList>
            <consortium name="Ensembl"/>
        </authorList>
    </citation>
    <scope>IDENTIFICATION</scope>
</reference>
<evidence type="ECO:0000259" key="2">
    <source>
        <dbReference type="PROSITE" id="PS50835"/>
    </source>
</evidence>
<sequence length="106" mass="11983">MTGCTGYKRYLYAFCLSTDSVLSSKVQQSPSDLIKSRGDSMELHCLHNISSYNVILWYKSRVDQELTLLGNLFMTNDNYDEGKLQIKALTSNDSAVYFCAFNDLDG</sequence>
<dbReference type="InterPro" id="IPR050413">
    <property type="entry name" value="TCR_beta_variable"/>
</dbReference>